<comment type="subcellular location">
    <subcellularLocation>
        <location evidence="1">Cell membrane</location>
        <topology evidence="1">Multi-pass membrane protein</topology>
    </subcellularLocation>
</comment>
<dbReference type="PANTHER" id="PTHR36115">
    <property type="entry name" value="PROLINE-RICH ANTIGEN HOMOLOG-RELATED"/>
    <property type="match status" value="1"/>
</dbReference>
<keyword evidence="3 6" id="KW-0812">Transmembrane</keyword>
<feature type="transmembrane region" description="Helical" evidence="6">
    <location>
        <begin position="18"/>
        <end position="38"/>
    </location>
</feature>
<dbReference type="InterPro" id="IPR051791">
    <property type="entry name" value="Pra-immunoreactive"/>
</dbReference>
<reference evidence="8 9" key="1">
    <citation type="submission" date="2021-09" db="EMBL/GenBank/DDBJ databases">
        <title>Whole genome sequence of Nocardioides sp. GBK3QG-3.</title>
        <authorList>
            <person name="Tuo L."/>
        </authorList>
    </citation>
    <scope>NUCLEOTIDE SEQUENCE [LARGE SCALE GENOMIC DNA]</scope>
    <source>
        <strain evidence="8 9">GBK3QG-3</strain>
    </source>
</reference>
<name>A0ABS7UHM7_9ACTN</name>
<evidence type="ECO:0000259" key="7">
    <source>
        <dbReference type="Pfam" id="PF06271"/>
    </source>
</evidence>
<dbReference type="InterPro" id="IPR010432">
    <property type="entry name" value="RDD"/>
</dbReference>
<evidence type="ECO:0000313" key="8">
    <source>
        <dbReference type="EMBL" id="MBZ5740339.1"/>
    </source>
</evidence>
<dbReference type="PANTHER" id="PTHR36115:SF6">
    <property type="entry name" value="PROLINE-RICH ANTIGEN HOMOLOG"/>
    <property type="match status" value="1"/>
</dbReference>
<keyword evidence="4 6" id="KW-1133">Transmembrane helix</keyword>
<comment type="caution">
    <text evidence="8">The sequence shown here is derived from an EMBL/GenBank/DDBJ whole genome shotgun (WGS) entry which is preliminary data.</text>
</comment>
<keyword evidence="9" id="KW-1185">Reference proteome</keyword>
<evidence type="ECO:0000256" key="6">
    <source>
        <dbReference type="SAM" id="Phobius"/>
    </source>
</evidence>
<evidence type="ECO:0000256" key="5">
    <source>
        <dbReference type="ARBA" id="ARBA00023136"/>
    </source>
</evidence>
<evidence type="ECO:0000256" key="3">
    <source>
        <dbReference type="ARBA" id="ARBA00022692"/>
    </source>
</evidence>
<dbReference type="RefSeq" id="WP_224124699.1">
    <property type="nucleotide sequence ID" value="NZ_JAIQZJ010000013.1"/>
</dbReference>
<organism evidence="8 9">
    <name type="scientific">Nocardioides mangrovi</name>
    <dbReference type="NCBI Taxonomy" id="2874580"/>
    <lineage>
        <taxon>Bacteria</taxon>
        <taxon>Bacillati</taxon>
        <taxon>Actinomycetota</taxon>
        <taxon>Actinomycetes</taxon>
        <taxon>Propionibacteriales</taxon>
        <taxon>Nocardioidaceae</taxon>
        <taxon>Nocardioides</taxon>
    </lineage>
</organism>
<evidence type="ECO:0000256" key="1">
    <source>
        <dbReference type="ARBA" id="ARBA00004651"/>
    </source>
</evidence>
<keyword evidence="2" id="KW-1003">Cell membrane</keyword>
<dbReference type="EMBL" id="JAIQZJ010000013">
    <property type="protein sequence ID" value="MBZ5740339.1"/>
    <property type="molecule type" value="Genomic_DNA"/>
</dbReference>
<evidence type="ECO:0000313" key="9">
    <source>
        <dbReference type="Proteomes" id="UP000780875"/>
    </source>
</evidence>
<keyword evidence="5 6" id="KW-0472">Membrane</keyword>
<accession>A0ABS7UHM7</accession>
<dbReference type="Pfam" id="PF06271">
    <property type="entry name" value="RDD"/>
    <property type="match status" value="1"/>
</dbReference>
<gene>
    <name evidence="8" type="ORF">K8U61_19350</name>
</gene>
<proteinExistence type="predicted"/>
<protein>
    <submittedName>
        <fullName evidence="8">RDD family protein</fullName>
    </submittedName>
</protein>
<sequence length="138" mass="14736">MPAPATLPYDTASWGRRVLALLVDWVASTLVVVVFVGWDSYSAPGSSDQWLTLLVFVIESALFTTTVGGSFGKMACRLRVVRVDGGGRLDPLRSLARAILVAVVIPPLVFRPDRRGLHDLAAGTATVTLQVAHSQHAA</sequence>
<evidence type="ECO:0000256" key="4">
    <source>
        <dbReference type="ARBA" id="ARBA00022989"/>
    </source>
</evidence>
<dbReference type="Proteomes" id="UP000780875">
    <property type="component" value="Unassembled WGS sequence"/>
</dbReference>
<feature type="transmembrane region" description="Helical" evidence="6">
    <location>
        <begin position="50"/>
        <end position="71"/>
    </location>
</feature>
<feature type="domain" description="RDD" evidence="7">
    <location>
        <begin position="11"/>
        <end position="123"/>
    </location>
</feature>
<evidence type="ECO:0000256" key="2">
    <source>
        <dbReference type="ARBA" id="ARBA00022475"/>
    </source>
</evidence>